<feature type="region of interest" description="Disordered" evidence="1">
    <location>
        <begin position="69"/>
        <end position="146"/>
    </location>
</feature>
<organism evidence="2 3">
    <name type="scientific">Polarella glacialis</name>
    <name type="common">Dinoflagellate</name>
    <dbReference type="NCBI Taxonomy" id="89957"/>
    <lineage>
        <taxon>Eukaryota</taxon>
        <taxon>Sar</taxon>
        <taxon>Alveolata</taxon>
        <taxon>Dinophyceae</taxon>
        <taxon>Suessiales</taxon>
        <taxon>Suessiaceae</taxon>
        <taxon>Polarella</taxon>
    </lineage>
</organism>
<proteinExistence type="predicted"/>
<evidence type="ECO:0000256" key="1">
    <source>
        <dbReference type="SAM" id="MobiDB-lite"/>
    </source>
</evidence>
<protein>
    <submittedName>
        <fullName evidence="2">Uncharacterized protein</fullName>
    </submittedName>
</protein>
<feature type="non-terminal residue" evidence="2">
    <location>
        <position position="1"/>
    </location>
</feature>
<gene>
    <name evidence="2" type="ORF">PGLA1383_LOCUS42079</name>
</gene>
<keyword evidence="3" id="KW-1185">Reference proteome</keyword>
<sequence>EKVDHLLQTTRWKRLGDRSTVKVFAIPRLTRAASAPSRRHADVNSGLSGLSGAEVDSLAARRGGKATILPSAEVGGRGSLMQQQIPEEREADVKAAAGDSKARDDSAHAKRAAAYAAAPAAAPAAAVPDKADKKQAARREATSRKR</sequence>
<reference evidence="2" key="1">
    <citation type="submission" date="2021-02" db="EMBL/GenBank/DDBJ databases">
        <authorList>
            <person name="Dougan E. K."/>
            <person name="Rhodes N."/>
            <person name="Thang M."/>
            <person name="Chan C."/>
        </authorList>
    </citation>
    <scope>NUCLEOTIDE SEQUENCE</scope>
</reference>
<name>A0A813GDS9_POLGL</name>
<comment type="caution">
    <text evidence="2">The sequence shown here is derived from an EMBL/GenBank/DDBJ whole genome shotgun (WGS) entry which is preliminary data.</text>
</comment>
<dbReference type="AlphaFoldDB" id="A0A813GDS9"/>
<dbReference type="EMBL" id="CAJNNV010028552">
    <property type="protein sequence ID" value="CAE8625010.1"/>
    <property type="molecule type" value="Genomic_DNA"/>
</dbReference>
<feature type="compositionally biased region" description="Basic and acidic residues" evidence="1">
    <location>
        <begin position="129"/>
        <end position="146"/>
    </location>
</feature>
<evidence type="ECO:0000313" key="2">
    <source>
        <dbReference type="EMBL" id="CAE8625010.1"/>
    </source>
</evidence>
<accession>A0A813GDS9</accession>
<feature type="compositionally biased region" description="Low complexity" evidence="1">
    <location>
        <begin position="112"/>
        <end position="128"/>
    </location>
</feature>
<evidence type="ECO:0000313" key="3">
    <source>
        <dbReference type="Proteomes" id="UP000654075"/>
    </source>
</evidence>
<dbReference type="Proteomes" id="UP000654075">
    <property type="component" value="Unassembled WGS sequence"/>
</dbReference>